<evidence type="ECO:0000313" key="5">
    <source>
        <dbReference type="Proteomes" id="UP001597237"/>
    </source>
</evidence>
<name>A0ABW4N829_9CAUL</name>
<dbReference type="InterPro" id="IPR001789">
    <property type="entry name" value="Sig_transdc_resp-reg_receiver"/>
</dbReference>
<dbReference type="PANTHER" id="PTHR44591:SF21">
    <property type="entry name" value="TWO-COMPONENT RESPONSE REGULATOR"/>
    <property type="match status" value="1"/>
</dbReference>
<reference evidence="5" key="1">
    <citation type="journal article" date="2019" name="Int. J. Syst. Evol. Microbiol.">
        <title>The Global Catalogue of Microorganisms (GCM) 10K type strain sequencing project: providing services to taxonomists for standard genome sequencing and annotation.</title>
        <authorList>
            <consortium name="The Broad Institute Genomics Platform"/>
            <consortium name="The Broad Institute Genome Sequencing Center for Infectious Disease"/>
            <person name="Wu L."/>
            <person name="Ma J."/>
        </authorList>
    </citation>
    <scope>NUCLEOTIDE SEQUENCE [LARGE SCALE GENOMIC DNA]</scope>
    <source>
        <strain evidence="5">DFY28</strain>
    </source>
</reference>
<dbReference type="Gene3D" id="3.40.50.2300">
    <property type="match status" value="1"/>
</dbReference>
<sequence length="132" mass="14092">MAASCAETDIHRRLLIVEDDPASCEAMSDVLGDLGFAVLCASTDREAYARLTTTSNLAGLIVDVNLGPGTTGFDVARFARQLHPDLPVLYVTGEASQESFKAFGVPDSEYIAKPYGVGELLRLVQSRIAAND</sequence>
<feature type="modified residue" description="4-aspartylphosphate" evidence="2">
    <location>
        <position position="63"/>
    </location>
</feature>
<dbReference type="PANTHER" id="PTHR44591">
    <property type="entry name" value="STRESS RESPONSE REGULATOR PROTEIN 1"/>
    <property type="match status" value="1"/>
</dbReference>
<keyword evidence="5" id="KW-1185">Reference proteome</keyword>
<dbReference type="EMBL" id="JBHUEY010000012">
    <property type="protein sequence ID" value="MFD1785664.1"/>
    <property type="molecule type" value="Genomic_DNA"/>
</dbReference>
<evidence type="ECO:0000256" key="1">
    <source>
        <dbReference type="ARBA" id="ARBA00022553"/>
    </source>
</evidence>
<dbReference type="CDD" id="cd00156">
    <property type="entry name" value="REC"/>
    <property type="match status" value="1"/>
</dbReference>
<accession>A0ABW4N829</accession>
<dbReference type="InterPro" id="IPR011006">
    <property type="entry name" value="CheY-like_superfamily"/>
</dbReference>
<comment type="caution">
    <text evidence="4">The sequence shown here is derived from an EMBL/GenBank/DDBJ whole genome shotgun (WGS) entry which is preliminary data.</text>
</comment>
<dbReference type="Pfam" id="PF00072">
    <property type="entry name" value="Response_reg"/>
    <property type="match status" value="1"/>
</dbReference>
<evidence type="ECO:0000313" key="4">
    <source>
        <dbReference type="EMBL" id="MFD1785664.1"/>
    </source>
</evidence>
<organism evidence="4 5">
    <name type="scientific">Phenylobacterium terrae</name>
    <dbReference type="NCBI Taxonomy" id="2665495"/>
    <lineage>
        <taxon>Bacteria</taxon>
        <taxon>Pseudomonadati</taxon>
        <taxon>Pseudomonadota</taxon>
        <taxon>Alphaproteobacteria</taxon>
        <taxon>Caulobacterales</taxon>
        <taxon>Caulobacteraceae</taxon>
        <taxon>Phenylobacterium</taxon>
    </lineage>
</organism>
<dbReference type="Proteomes" id="UP001597237">
    <property type="component" value="Unassembled WGS sequence"/>
</dbReference>
<dbReference type="PROSITE" id="PS50110">
    <property type="entry name" value="RESPONSE_REGULATORY"/>
    <property type="match status" value="1"/>
</dbReference>
<dbReference type="SUPFAM" id="SSF52172">
    <property type="entry name" value="CheY-like"/>
    <property type="match status" value="1"/>
</dbReference>
<gene>
    <name evidence="4" type="ORF">ACFSC0_19875</name>
</gene>
<keyword evidence="1 2" id="KW-0597">Phosphoprotein</keyword>
<proteinExistence type="predicted"/>
<dbReference type="SMART" id="SM00448">
    <property type="entry name" value="REC"/>
    <property type="match status" value="1"/>
</dbReference>
<dbReference type="RefSeq" id="WP_377281701.1">
    <property type="nucleotide sequence ID" value="NZ_JBHRSI010000004.1"/>
</dbReference>
<feature type="domain" description="Response regulatory" evidence="3">
    <location>
        <begin position="13"/>
        <end position="128"/>
    </location>
</feature>
<evidence type="ECO:0000259" key="3">
    <source>
        <dbReference type="PROSITE" id="PS50110"/>
    </source>
</evidence>
<evidence type="ECO:0000256" key="2">
    <source>
        <dbReference type="PROSITE-ProRule" id="PRU00169"/>
    </source>
</evidence>
<protein>
    <submittedName>
        <fullName evidence="4">Response regulator</fullName>
    </submittedName>
</protein>
<dbReference type="InterPro" id="IPR050595">
    <property type="entry name" value="Bact_response_regulator"/>
</dbReference>